<reference evidence="2" key="1">
    <citation type="submission" date="2020-06" db="EMBL/GenBank/DDBJ databases">
        <title>Legume-microbial interactions unlock mineral nutrients during tropical forest succession.</title>
        <authorList>
            <person name="Epihov D.Z."/>
        </authorList>
    </citation>
    <scope>NUCLEOTIDE SEQUENCE [LARGE SCALE GENOMIC DNA]</scope>
    <source>
        <strain evidence="2">Pan2503</strain>
    </source>
</reference>
<gene>
    <name evidence="2" type="ORF">HRJ53_19320</name>
</gene>
<dbReference type="EMBL" id="JACDQQ010001849">
    <property type="protein sequence ID" value="MBA0087140.1"/>
    <property type="molecule type" value="Genomic_DNA"/>
</dbReference>
<feature type="compositionally biased region" description="Basic and acidic residues" evidence="1">
    <location>
        <begin position="1"/>
        <end position="11"/>
    </location>
</feature>
<organism evidence="2 3">
    <name type="scientific">Candidatus Acidiferrum panamense</name>
    <dbReference type="NCBI Taxonomy" id="2741543"/>
    <lineage>
        <taxon>Bacteria</taxon>
        <taxon>Pseudomonadati</taxon>
        <taxon>Acidobacteriota</taxon>
        <taxon>Terriglobia</taxon>
        <taxon>Candidatus Acidiferrales</taxon>
        <taxon>Candidatus Acidiferrum</taxon>
    </lineage>
</organism>
<comment type="caution">
    <text evidence="2">The sequence shown here is derived from an EMBL/GenBank/DDBJ whole genome shotgun (WGS) entry which is preliminary data.</text>
</comment>
<proteinExistence type="predicted"/>
<dbReference type="Proteomes" id="UP000567293">
    <property type="component" value="Unassembled WGS sequence"/>
</dbReference>
<dbReference type="AlphaFoldDB" id="A0A7V8NTE2"/>
<feature type="region of interest" description="Disordered" evidence="1">
    <location>
        <begin position="75"/>
        <end position="102"/>
    </location>
</feature>
<keyword evidence="3" id="KW-1185">Reference proteome</keyword>
<protein>
    <submittedName>
        <fullName evidence="2">Uncharacterized protein</fullName>
    </submittedName>
</protein>
<evidence type="ECO:0000313" key="2">
    <source>
        <dbReference type="EMBL" id="MBA0087140.1"/>
    </source>
</evidence>
<accession>A0A7V8NTE2</accession>
<sequence>MAFKPGHEKLGGRKAGTSNSTTCSIRRLLNENLSEEDMLAMWKHFLKHRNQELRFSAFKLACFYMYGRPAKAPINAEDQEQQQGTGPEFDLAQIRTRHVPVQ</sequence>
<evidence type="ECO:0000313" key="3">
    <source>
        <dbReference type="Proteomes" id="UP000567293"/>
    </source>
</evidence>
<feature type="region of interest" description="Disordered" evidence="1">
    <location>
        <begin position="1"/>
        <end position="21"/>
    </location>
</feature>
<name>A0A7V8NTE2_9BACT</name>
<evidence type="ECO:0000256" key="1">
    <source>
        <dbReference type="SAM" id="MobiDB-lite"/>
    </source>
</evidence>